<evidence type="ECO:0000313" key="2">
    <source>
        <dbReference type="EMBL" id="MDC3986753.1"/>
    </source>
</evidence>
<evidence type="ECO:0000256" key="1">
    <source>
        <dbReference type="SAM" id="SignalP"/>
    </source>
</evidence>
<proteinExistence type="predicted"/>
<organism evidence="2 3">
    <name type="scientific">Polyangium jinanense</name>
    <dbReference type="NCBI Taxonomy" id="2829994"/>
    <lineage>
        <taxon>Bacteria</taxon>
        <taxon>Pseudomonadati</taxon>
        <taxon>Myxococcota</taxon>
        <taxon>Polyangia</taxon>
        <taxon>Polyangiales</taxon>
        <taxon>Polyangiaceae</taxon>
        <taxon>Polyangium</taxon>
    </lineage>
</organism>
<dbReference type="PROSITE" id="PS51257">
    <property type="entry name" value="PROKAR_LIPOPROTEIN"/>
    <property type="match status" value="1"/>
</dbReference>
<protein>
    <submittedName>
        <fullName evidence="2">MxcI protein</fullName>
    </submittedName>
</protein>
<comment type="caution">
    <text evidence="2">The sequence shown here is derived from an EMBL/GenBank/DDBJ whole genome shotgun (WGS) entry which is preliminary data.</text>
</comment>
<reference evidence="2 3" key="1">
    <citation type="submission" date="2021-04" db="EMBL/GenBank/DDBJ databases">
        <title>Genome analysis of Polyangium sp.</title>
        <authorList>
            <person name="Li Y."/>
            <person name="Wang J."/>
        </authorList>
    </citation>
    <scope>NUCLEOTIDE SEQUENCE [LARGE SCALE GENOMIC DNA]</scope>
    <source>
        <strain evidence="2 3">SDU14</strain>
    </source>
</reference>
<evidence type="ECO:0000313" key="3">
    <source>
        <dbReference type="Proteomes" id="UP001151081"/>
    </source>
</evidence>
<feature type="chain" id="PRO_5040755948" evidence="1">
    <location>
        <begin position="29"/>
        <end position="406"/>
    </location>
</feature>
<keyword evidence="1" id="KW-0732">Signal</keyword>
<dbReference type="EMBL" id="JAGTJJ010000043">
    <property type="protein sequence ID" value="MDC3986753.1"/>
    <property type="molecule type" value="Genomic_DNA"/>
</dbReference>
<gene>
    <name evidence="2" type="ORF">KEG57_40140</name>
</gene>
<dbReference type="RefSeq" id="WP_272426249.1">
    <property type="nucleotide sequence ID" value="NZ_JAGTJJ010000043.1"/>
</dbReference>
<sequence length="406" mass="42993">MKNVGTPTFLRLSSGLFAVALVTGCSDATTTQNGDDNGPLYAITTQLLVADPVDSYVIVTDQAEQTASLSLDNAVRVSGRALGVGIPKSGTVYAVSDESATVTRYKLNGSRALEPAGTVSFDSLGVTSLGEYQANFQFVSETKAYFFDGATAQIVIWNPEEMTVTGQIPLDELVTPDTVMAFSGAAIRLDDQILMPVGWRPVSGVGITPKAGVVSIDTATDVATIATDERCGYTHDAAVGPNGKVYLATEAYGAAVRRVVGEDAPAPCLLKFDPHTRTFDQGFYRTLEELVGGGTAGTLVPGPEGTAYVRVLDETVAPVLEGTHPRTIASGTGWQWWELKLDTMTATRKDSFPATSGSVFLFESQNHTLYTEFGAGAASTTLRVLEDNGKPTVTTEGLSFSFLQLR</sequence>
<feature type="signal peptide" evidence="1">
    <location>
        <begin position="1"/>
        <end position="28"/>
    </location>
</feature>
<dbReference type="AlphaFoldDB" id="A0A9X4AVZ0"/>
<dbReference type="Proteomes" id="UP001151081">
    <property type="component" value="Unassembled WGS sequence"/>
</dbReference>
<keyword evidence="3" id="KW-1185">Reference proteome</keyword>
<dbReference type="SUPFAM" id="SSF101898">
    <property type="entry name" value="NHL repeat"/>
    <property type="match status" value="1"/>
</dbReference>
<accession>A0A9X4AVZ0</accession>
<name>A0A9X4AVZ0_9BACT</name>